<keyword evidence="1" id="KW-0472">Membrane</keyword>
<protein>
    <submittedName>
        <fullName evidence="2">Uncharacterized protein</fullName>
    </submittedName>
</protein>
<reference evidence="2 3" key="1">
    <citation type="journal article" date="2014" name="Mol. Biol. Evol.">
        <title>Massive expansion of Ubiquitination-related gene families within the Chlamydiae.</title>
        <authorList>
            <person name="Domman D."/>
            <person name="Collingro A."/>
            <person name="Lagkouvardos I."/>
            <person name="Gehre L."/>
            <person name="Weinmaier T."/>
            <person name="Rattei T."/>
            <person name="Subtil A."/>
            <person name="Horn M."/>
        </authorList>
    </citation>
    <scope>NUCLEOTIDE SEQUENCE [LARGE SCALE GENOMIC DNA]</scope>
    <source>
        <strain evidence="2 3">OEW1</strain>
    </source>
</reference>
<proteinExistence type="predicted"/>
<dbReference type="EMBL" id="JSAM01000026">
    <property type="protein sequence ID" value="KIA78354.1"/>
    <property type="molecule type" value="Genomic_DNA"/>
</dbReference>
<dbReference type="Proteomes" id="UP000031307">
    <property type="component" value="Unassembled WGS sequence"/>
</dbReference>
<name>A0A0C1EQ50_9BACT</name>
<feature type="transmembrane region" description="Helical" evidence="1">
    <location>
        <begin position="25"/>
        <end position="46"/>
    </location>
</feature>
<dbReference type="PATRIC" id="fig|83552.4.peg.475"/>
<gene>
    <name evidence="2" type="ORF">DB43_EF00360</name>
</gene>
<keyword evidence="1" id="KW-0812">Transmembrane</keyword>
<dbReference type="RefSeq" id="WP_006340404.1">
    <property type="nucleotide sequence ID" value="NZ_BAWW01000007.1"/>
</dbReference>
<evidence type="ECO:0000256" key="1">
    <source>
        <dbReference type="SAM" id="Phobius"/>
    </source>
</evidence>
<sequence length="106" mass="11344">MTALQPVLEGHYTHHYVEEKGNMKCGIASVTLLLAGGLTSLHVGIQSDNDDFISAGIMIIGLGILSLVACTAYVYSKIPRAEPINMKINGPHQTVSAVYSKFANQV</sequence>
<dbReference type="AlphaFoldDB" id="A0A0C1EQ50"/>
<feature type="transmembrane region" description="Helical" evidence="1">
    <location>
        <begin position="52"/>
        <end position="75"/>
    </location>
</feature>
<keyword evidence="1" id="KW-1133">Transmembrane helix</keyword>
<accession>A0A0C1EQ50</accession>
<organism evidence="2 3">
    <name type="scientific">Parachlamydia acanthamoebae</name>
    <dbReference type="NCBI Taxonomy" id="83552"/>
    <lineage>
        <taxon>Bacteria</taxon>
        <taxon>Pseudomonadati</taxon>
        <taxon>Chlamydiota</taxon>
        <taxon>Chlamydiia</taxon>
        <taxon>Parachlamydiales</taxon>
        <taxon>Parachlamydiaceae</taxon>
        <taxon>Parachlamydia</taxon>
    </lineage>
</organism>
<evidence type="ECO:0000313" key="2">
    <source>
        <dbReference type="EMBL" id="KIA78354.1"/>
    </source>
</evidence>
<comment type="caution">
    <text evidence="2">The sequence shown here is derived from an EMBL/GenBank/DDBJ whole genome shotgun (WGS) entry which is preliminary data.</text>
</comment>
<evidence type="ECO:0000313" key="3">
    <source>
        <dbReference type="Proteomes" id="UP000031307"/>
    </source>
</evidence>